<comment type="similarity">
    <text evidence="1">Belongs to the glycosyl hydrolase 13 family.</text>
</comment>
<dbReference type="InterPro" id="IPR013780">
    <property type="entry name" value="Glyco_hydro_b"/>
</dbReference>
<dbReference type="PANTHER" id="PTHR10357">
    <property type="entry name" value="ALPHA-AMYLASE FAMILY MEMBER"/>
    <property type="match status" value="1"/>
</dbReference>
<dbReference type="SMART" id="SM00642">
    <property type="entry name" value="Aamy"/>
    <property type="match status" value="1"/>
</dbReference>
<dbReference type="SUPFAM" id="SSF51445">
    <property type="entry name" value="(Trans)glycosidases"/>
    <property type="match status" value="1"/>
</dbReference>
<evidence type="ECO:0000313" key="7">
    <source>
        <dbReference type="Proteomes" id="UP000034112"/>
    </source>
</evidence>
<dbReference type="GO" id="GO:0000025">
    <property type="term" value="P:maltose catabolic process"/>
    <property type="evidence" value="ECO:0007669"/>
    <property type="project" value="TreeGrafter"/>
</dbReference>
<evidence type="ECO:0000259" key="5">
    <source>
        <dbReference type="SMART" id="SM00642"/>
    </source>
</evidence>
<dbReference type="SUPFAM" id="SSF51011">
    <property type="entry name" value="Glycosyl hydrolase domain"/>
    <property type="match status" value="1"/>
</dbReference>
<reference evidence="7" key="1">
    <citation type="journal article" date="2015" name="Genome Announc.">
        <title>Draft whole-genome sequence of the biocontrol agent Trichoderma harzianum T6776.</title>
        <authorList>
            <person name="Baroncelli R."/>
            <person name="Piaggeschi G."/>
            <person name="Fiorini L."/>
            <person name="Bertolini E."/>
            <person name="Zapparata A."/>
            <person name="Pe M.E."/>
            <person name="Sarrocco S."/>
            <person name="Vannacci G."/>
        </authorList>
    </citation>
    <scope>NUCLEOTIDE SEQUENCE [LARGE SCALE GENOMIC DNA]</scope>
    <source>
        <strain evidence="7">T6776</strain>
    </source>
</reference>
<dbReference type="Pfam" id="PF00128">
    <property type="entry name" value="Alpha-amylase"/>
    <property type="match status" value="1"/>
</dbReference>
<dbReference type="OrthoDB" id="1740265at2759"/>
<dbReference type="GO" id="GO:0004575">
    <property type="term" value="F:sucrose alpha-glucosidase activity"/>
    <property type="evidence" value="ECO:0007669"/>
    <property type="project" value="TreeGrafter"/>
</dbReference>
<dbReference type="GO" id="GO:0005987">
    <property type="term" value="P:sucrose catabolic process"/>
    <property type="evidence" value="ECO:0007669"/>
    <property type="project" value="TreeGrafter"/>
</dbReference>
<gene>
    <name evidence="6" type="ORF">THAR02_10393</name>
</gene>
<dbReference type="Gene3D" id="2.60.40.1180">
    <property type="entry name" value="Golgi alpha-mannosidase II"/>
    <property type="match status" value="1"/>
</dbReference>
<dbReference type="Gene3D" id="3.90.400.10">
    <property type="entry name" value="Oligo-1,6-glucosidase, Domain 2"/>
    <property type="match status" value="1"/>
</dbReference>
<evidence type="ECO:0000256" key="4">
    <source>
        <dbReference type="ARBA" id="ARBA00026248"/>
    </source>
</evidence>
<proteinExistence type="inferred from homology"/>
<dbReference type="FunFam" id="3.20.20.80:FF:000064">
    <property type="entry name" value="Oligo-1,6-glucosidase"/>
    <property type="match status" value="1"/>
</dbReference>
<sequence length="605" mass="69610">MALRTFENHTSDAPGAQEAWRVWWKEASVYQIYPASFCDSNGDGIGDIPGIVNKLDYLKTLGTDVLWLCPVYKSPQVDMGYDIADYRAIHPPYGTLTDIEKLITGLHERGMRLVMDLVVNHTSDQHAWFQESRSSLDSRKRDWYIWRKPTFDEKGKRHPPNNWASIFGGSAWTYDEGTEEYYLHLFCKEQPDLNWENPAVVNEVHALMEFWLEKGVDGFRMDVINLISKTAGLPDAPVTVPDQEFQPAHHCYANGPRLHEFLRGIRKILDRYDAFAVGEMPWAKNEEDVINSVAAHRKELNMIFQFDISGLRDSVDMDNGPEGKFSPGPWSLDTLKGIVEKWQTCMYENKGWNALFLENHDQSRSVSRFTPHDSSNRKFAAKMLATFIGLQSGTLFVYQGQELGMTNLPRTWPIEEYKDVETQNFYQLAREKMAGDEVGLGLFLDEVRLKARDHARSPVQWSSEDYGGFSTSIPWMRVHDDYTQCNAEQQLGDLTSVFSHWRRVLELRKQHYGVFIYGQFQMVDRAHPAVFCYRRVDRNASATIVANFTEAEQAWALPPETEDTLRNGTAVLTNYDTPAVFHDHTLFLRAFEAFVVFEQASSHHL</sequence>
<dbReference type="Gene3D" id="3.20.20.80">
    <property type="entry name" value="Glycosidases"/>
    <property type="match status" value="1"/>
</dbReference>
<keyword evidence="2" id="KW-0378">Hydrolase</keyword>
<evidence type="ECO:0000256" key="1">
    <source>
        <dbReference type="ARBA" id="ARBA00008061"/>
    </source>
</evidence>
<dbReference type="GO" id="GO:0004574">
    <property type="term" value="F:oligo-1,6-glucosidase activity"/>
    <property type="evidence" value="ECO:0007669"/>
    <property type="project" value="TreeGrafter"/>
</dbReference>
<protein>
    <submittedName>
        <fullName evidence="6">Oligo-1,6-glucosidase</fullName>
    </submittedName>
</protein>
<dbReference type="InterPro" id="IPR006047">
    <property type="entry name" value="GH13_cat_dom"/>
</dbReference>
<dbReference type="InterPro" id="IPR045857">
    <property type="entry name" value="O16G_dom_2"/>
</dbReference>
<dbReference type="GO" id="GO:0004556">
    <property type="term" value="F:alpha-amylase activity"/>
    <property type="evidence" value="ECO:0007669"/>
    <property type="project" value="TreeGrafter"/>
</dbReference>
<dbReference type="Proteomes" id="UP000034112">
    <property type="component" value="Unassembled WGS sequence"/>
</dbReference>
<keyword evidence="3" id="KW-0326">Glycosidase</keyword>
<dbReference type="CDD" id="cd11333">
    <property type="entry name" value="AmyAc_SI_OligoGlu_DGase"/>
    <property type="match status" value="1"/>
</dbReference>
<name>A0A0F9ZWG7_TRIHA</name>
<dbReference type="InterPro" id="IPR017853">
    <property type="entry name" value="GH"/>
</dbReference>
<keyword evidence="4" id="KW-0462">Maltose metabolism</keyword>
<dbReference type="PANTHER" id="PTHR10357:SF232">
    <property type="entry name" value="GLYCOSYL HYDROLASE FAMILY 13 CATALYTIC DOMAIN-CONTAINING PROTEIN"/>
    <property type="match status" value="1"/>
</dbReference>
<dbReference type="AlphaFoldDB" id="A0A0F9ZWG7"/>
<dbReference type="FunFam" id="3.90.400.10:FF:000004">
    <property type="entry name" value="Oligo-1,6-glucosidase"/>
    <property type="match status" value="1"/>
</dbReference>
<evidence type="ECO:0000313" key="6">
    <source>
        <dbReference type="EMBL" id="KKO97503.1"/>
    </source>
</evidence>
<organism evidence="6 7">
    <name type="scientific">Trichoderma harzianum</name>
    <name type="common">Hypocrea lixii</name>
    <dbReference type="NCBI Taxonomy" id="5544"/>
    <lineage>
        <taxon>Eukaryota</taxon>
        <taxon>Fungi</taxon>
        <taxon>Dikarya</taxon>
        <taxon>Ascomycota</taxon>
        <taxon>Pezizomycotina</taxon>
        <taxon>Sordariomycetes</taxon>
        <taxon>Hypocreomycetidae</taxon>
        <taxon>Hypocreales</taxon>
        <taxon>Hypocreaceae</taxon>
        <taxon>Trichoderma</taxon>
    </lineage>
</organism>
<accession>A0A0F9ZWG7</accession>
<feature type="domain" description="Glycosyl hydrolase family 13 catalytic" evidence="5">
    <location>
        <begin position="31"/>
        <end position="456"/>
    </location>
</feature>
<dbReference type="EMBL" id="JOKZ01000554">
    <property type="protein sequence ID" value="KKO97503.1"/>
    <property type="molecule type" value="Genomic_DNA"/>
</dbReference>
<evidence type="ECO:0000256" key="2">
    <source>
        <dbReference type="ARBA" id="ARBA00022801"/>
    </source>
</evidence>
<evidence type="ECO:0000256" key="3">
    <source>
        <dbReference type="ARBA" id="ARBA00023295"/>
    </source>
</evidence>
<comment type="caution">
    <text evidence="6">The sequence shown here is derived from an EMBL/GenBank/DDBJ whole genome shotgun (WGS) entry which is preliminary data.</text>
</comment>
<dbReference type="OMA" id="RDWYWWR"/>
<dbReference type="FunFam" id="3.20.20.80:FF:000087">
    <property type="entry name" value="Oligo-1,6-glucosidase IMA1"/>
    <property type="match status" value="1"/>
</dbReference>
<dbReference type="GO" id="GO:0033934">
    <property type="term" value="F:glucan 1,4-alpha-maltotriohydrolase activity"/>
    <property type="evidence" value="ECO:0007669"/>
    <property type="project" value="TreeGrafter"/>
</dbReference>